<dbReference type="EMBL" id="BGPR01000556">
    <property type="protein sequence ID" value="GBM26263.1"/>
    <property type="molecule type" value="Genomic_DNA"/>
</dbReference>
<evidence type="ECO:0000313" key="2">
    <source>
        <dbReference type="EMBL" id="GBM26263.1"/>
    </source>
</evidence>
<feature type="compositionally biased region" description="Basic and acidic residues" evidence="1">
    <location>
        <begin position="342"/>
        <end position="352"/>
    </location>
</feature>
<dbReference type="OrthoDB" id="8063408at2759"/>
<dbReference type="PANTHER" id="PTHR46114">
    <property type="entry name" value="APPLE DOMAIN-CONTAINING PROTEIN"/>
    <property type="match status" value="1"/>
</dbReference>
<keyword evidence="3" id="KW-1185">Reference proteome</keyword>
<comment type="caution">
    <text evidence="2">The sequence shown here is derived from an EMBL/GenBank/DDBJ whole genome shotgun (WGS) entry which is preliminary data.</text>
</comment>
<dbReference type="AlphaFoldDB" id="A0A4Y2EAR1"/>
<organism evidence="2 3">
    <name type="scientific">Araneus ventricosus</name>
    <name type="common">Orbweaver spider</name>
    <name type="synonym">Epeira ventricosa</name>
    <dbReference type="NCBI Taxonomy" id="182803"/>
    <lineage>
        <taxon>Eukaryota</taxon>
        <taxon>Metazoa</taxon>
        <taxon>Ecdysozoa</taxon>
        <taxon>Arthropoda</taxon>
        <taxon>Chelicerata</taxon>
        <taxon>Arachnida</taxon>
        <taxon>Araneae</taxon>
        <taxon>Araneomorphae</taxon>
        <taxon>Entelegynae</taxon>
        <taxon>Araneoidea</taxon>
        <taxon>Araneidae</taxon>
        <taxon>Araneus</taxon>
    </lineage>
</organism>
<name>A0A4Y2EAR1_ARAVE</name>
<dbReference type="PANTHER" id="PTHR46114:SF2">
    <property type="entry name" value="CULLIN N-TERMINAL DOMAIN-CONTAINING PROTEIN"/>
    <property type="match status" value="1"/>
</dbReference>
<feature type="region of interest" description="Disordered" evidence="1">
    <location>
        <begin position="341"/>
        <end position="363"/>
    </location>
</feature>
<accession>A0A4Y2EAR1</accession>
<proteinExistence type="predicted"/>
<gene>
    <name evidence="2" type="ORF">AVEN_22810_1</name>
</gene>
<sequence length="363" mass="41520">MTSWLKGFRHMPFALPMVWREPKNHSTDCYFCLTDISGLTSHSRHTVVYPNLPSAIRPVTHSSELSIPKPTETWSLDDNDDIVPNSVVVKEAEDDQVPMYADVQTSPMPHLISRSDLNDLVRDLNLSKNQSELLASRLKEWNLLEKETKVCSFLKRQQDFQDFFSRDGDVIFCNDVDSLFKALGLQQKPQEWRLFIDSSNVSLKAVLLHNVGLQAGYTKFCCFLCQWNSRDRKNHYIKKVWPKRQFLIPGVKNVENEPLVASEKIILPPLHIKLGLMKNFVKAMDCGKRGFQYLRLNFPKVSEAKIKEGIFVGPQIRQLIKDPVFESKLTEKEAAAWSSEGVSKKTSSEITKRKTTGKSSITC</sequence>
<evidence type="ECO:0000256" key="1">
    <source>
        <dbReference type="SAM" id="MobiDB-lite"/>
    </source>
</evidence>
<evidence type="ECO:0000313" key="3">
    <source>
        <dbReference type="Proteomes" id="UP000499080"/>
    </source>
</evidence>
<dbReference type="Proteomes" id="UP000499080">
    <property type="component" value="Unassembled WGS sequence"/>
</dbReference>
<reference evidence="2 3" key="1">
    <citation type="journal article" date="2019" name="Sci. Rep.">
        <title>Orb-weaving spider Araneus ventricosus genome elucidates the spidroin gene catalogue.</title>
        <authorList>
            <person name="Kono N."/>
            <person name="Nakamura H."/>
            <person name="Ohtoshi R."/>
            <person name="Moran D.A.P."/>
            <person name="Shinohara A."/>
            <person name="Yoshida Y."/>
            <person name="Fujiwara M."/>
            <person name="Mori M."/>
            <person name="Tomita M."/>
            <person name="Arakawa K."/>
        </authorList>
    </citation>
    <scope>NUCLEOTIDE SEQUENCE [LARGE SCALE GENOMIC DNA]</scope>
</reference>
<protein>
    <submittedName>
        <fullName evidence="2">Uncharacterized protein</fullName>
    </submittedName>
</protein>